<comment type="caution">
    <text evidence="7">The sequence shown here is derived from an EMBL/GenBank/DDBJ whole genome shotgun (WGS) entry which is preliminary data.</text>
</comment>
<dbReference type="PROSITE" id="PS50865">
    <property type="entry name" value="ZF_MYND_2"/>
    <property type="match status" value="1"/>
</dbReference>
<feature type="domain" description="SWIM-type" evidence="6">
    <location>
        <begin position="410"/>
        <end position="451"/>
    </location>
</feature>
<evidence type="ECO:0000259" key="6">
    <source>
        <dbReference type="PROSITE" id="PS50966"/>
    </source>
</evidence>
<organism evidence="7 8">
    <name type="scientific">Trypanosoma cruzi</name>
    <dbReference type="NCBI Taxonomy" id="5693"/>
    <lineage>
        <taxon>Eukaryota</taxon>
        <taxon>Discoba</taxon>
        <taxon>Euglenozoa</taxon>
        <taxon>Kinetoplastea</taxon>
        <taxon>Metakinetoplastina</taxon>
        <taxon>Trypanosomatida</taxon>
        <taxon>Trypanosomatidae</taxon>
        <taxon>Trypanosoma</taxon>
        <taxon>Schizotrypanum</taxon>
    </lineage>
</organism>
<dbReference type="InterPro" id="IPR002893">
    <property type="entry name" value="Znf_MYND"/>
</dbReference>
<dbReference type="Gene3D" id="6.10.140.2220">
    <property type="match status" value="1"/>
</dbReference>
<keyword evidence="1" id="KW-0479">Metal-binding</keyword>
<evidence type="ECO:0000313" key="7">
    <source>
        <dbReference type="EMBL" id="KAF5224993.1"/>
    </source>
</evidence>
<dbReference type="GO" id="GO:0008270">
    <property type="term" value="F:zinc ion binding"/>
    <property type="evidence" value="ECO:0007669"/>
    <property type="project" value="UniProtKB-KW"/>
</dbReference>
<sequence>MPPSLGCVEGMRCLTCASAGNDAASENANAGEFIACSRCQQPLYCSATCAEVGWFGHRPFCRVQAEKDDVTQLAATTRRQRQQQEKMNQMGRALGHPVVAEMISSCYLHALHLLDTVLFTDGFFADAENKESLLPIEGVVKLFKGALTDSESAVETAAIALSLCRLLSIVLGNHEEALTVLRTGLAKLIPHKSEEEVMACWGLLEAERMNIWTRKYPNVIVAPGEIPVSSQRIMSGEVVASDSVPLLAWEANGFPPALIPRQTSVHDDGLRALRNAFLQRERDGLVIDGLAVSRDDLLAILLEYPKCVRAVSANAVVSAQTYLAAISDSPPPRWLVNLFFMAMVSQRRFHSNEWGFFDLVSRVPHSCSPNCIWNPETCKLQALRMIDRHEPLTIDFFWRPHFDITRQTILKLPISMRQESVCTNVGFVCSCDRCTGGAECSHHACVAVDRMRRQEPKNEPELHGVDALRAFPCPLCRDKEGWRYRLLFHGLYPQQRDMSLEEENKCALQCRLKQCEPWVCHRCGERWRDSEMPAGDMKLCRQAERLVSVASRGIIERKFFEEAKGLMHDVLHLLGWQHHSAYLLACEAFVHFYRYISRRFAPPTSLLAQRHTVSWCRKWIKCAHNTNLSKDCPHVYAAFIVETSLSLSSGTLQREKLLLLCHAEAHCPTAVIRGADSKEASAVSAILHDSSSTEHANNGQSSFMFARFMDAEEHEDELELISDWESHILGRLQSEVQSNKKTNLPTHLMNALQK</sequence>
<proteinExistence type="predicted"/>
<gene>
    <name evidence="7" type="ORF">ECC02_001926</name>
</gene>
<evidence type="ECO:0000313" key="8">
    <source>
        <dbReference type="Proteomes" id="UP000583944"/>
    </source>
</evidence>
<evidence type="ECO:0000259" key="5">
    <source>
        <dbReference type="PROSITE" id="PS50865"/>
    </source>
</evidence>
<dbReference type="AlphaFoldDB" id="A0A7J6YET8"/>
<name>A0A7J6YET8_TRYCR</name>
<dbReference type="Proteomes" id="UP000583944">
    <property type="component" value="Unassembled WGS sequence"/>
</dbReference>
<protein>
    <recommendedName>
        <fullName evidence="9">MYND-type domain-containing protein</fullName>
    </recommendedName>
</protein>
<accession>A0A7J6YET8</accession>
<dbReference type="EMBL" id="JABDHM010000009">
    <property type="protein sequence ID" value="KAF5224993.1"/>
    <property type="molecule type" value="Genomic_DNA"/>
</dbReference>
<evidence type="ECO:0008006" key="9">
    <source>
        <dbReference type="Google" id="ProtNLM"/>
    </source>
</evidence>
<reference evidence="7 8" key="1">
    <citation type="journal article" date="2019" name="Genome Biol. Evol.">
        <title>Nanopore Sequencing Significantly Improves Genome Assembly of the Protozoan Parasite Trypanosoma cruzi.</title>
        <authorList>
            <person name="Diaz-Viraque F."/>
            <person name="Pita S."/>
            <person name="Greif G."/>
            <person name="de Souza R.C.M."/>
            <person name="Iraola G."/>
            <person name="Robello C."/>
        </authorList>
    </citation>
    <scope>NUCLEOTIDE SEQUENCE [LARGE SCALE GENOMIC DNA]</scope>
    <source>
        <strain evidence="7 8">Berenice</strain>
    </source>
</reference>
<dbReference type="VEuPathDB" id="TriTrypDB:ECC02_001926"/>
<keyword evidence="3" id="KW-0862">Zinc</keyword>
<dbReference type="Pfam" id="PF01753">
    <property type="entry name" value="zf-MYND"/>
    <property type="match status" value="1"/>
</dbReference>
<evidence type="ECO:0000256" key="4">
    <source>
        <dbReference type="PROSITE-ProRule" id="PRU00134"/>
    </source>
</evidence>
<keyword evidence="2 4" id="KW-0863">Zinc-finger</keyword>
<dbReference type="PROSITE" id="PS50966">
    <property type="entry name" value="ZF_SWIM"/>
    <property type="match status" value="1"/>
</dbReference>
<evidence type="ECO:0000256" key="1">
    <source>
        <dbReference type="ARBA" id="ARBA00022723"/>
    </source>
</evidence>
<feature type="domain" description="MYND-type" evidence="5">
    <location>
        <begin position="13"/>
        <end position="61"/>
    </location>
</feature>
<dbReference type="InterPro" id="IPR007527">
    <property type="entry name" value="Znf_SWIM"/>
</dbReference>
<dbReference type="SUPFAM" id="SSF82199">
    <property type="entry name" value="SET domain"/>
    <property type="match status" value="1"/>
</dbReference>
<dbReference type="SUPFAM" id="SSF144232">
    <property type="entry name" value="HIT/MYND zinc finger-like"/>
    <property type="match status" value="1"/>
</dbReference>
<dbReference type="Gene3D" id="2.170.270.10">
    <property type="entry name" value="SET domain"/>
    <property type="match status" value="1"/>
</dbReference>
<dbReference type="VEuPathDB" id="TriTrypDB:BCY84_10911"/>
<evidence type="ECO:0000256" key="2">
    <source>
        <dbReference type="ARBA" id="ARBA00022771"/>
    </source>
</evidence>
<dbReference type="InterPro" id="IPR046341">
    <property type="entry name" value="SET_dom_sf"/>
</dbReference>
<evidence type="ECO:0000256" key="3">
    <source>
        <dbReference type="ARBA" id="ARBA00022833"/>
    </source>
</evidence>